<protein>
    <submittedName>
        <fullName evidence="2">Uncharacterized protein</fullName>
    </submittedName>
</protein>
<keyword evidence="3" id="KW-1185">Reference proteome</keyword>
<gene>
    <name evidence="2" type="ORF">GCM10009809_36660</name>
</gene>
<evidence type="ECO:0000256" key="1">
    <source>
        <dbReference type="SAM" id="MobiDB-lite"/>
    </source>
</evidence>
<dbReference type="EMBL" id="BAAAPM010000009">
    <property type="protein sequence ID" value="GAA1738216.1"/>
    <property type="molecule type" value="Genomic_DNA"/>
</dbReference>
<organism evidence="2 3">
    <name type="scientific">Isoptericola hypogeus</name>
    <dbReference type="NCBI Taxonomy" id="300179"/>
    <lineage>
        <taxon>Bacteria</taxon>
        <taxon>Bacillati</taxon>
        <taxon>Actinomycetota</taxon>
        <taxon>Actinomycetes</taxon>
        <taxon>Micrococcales</taxon>
        <taxon>Promicromonosporaceae</taxon>
        <taxon>Isoptericola</taxon>
    </lineage>
</organism>
<feature type="compositionally biased region" description="Pro residues" evidence="1">
    <location>
        <begin position="19"/>
        <end position="29"/>
    </location>
</feature>
<comment type="caution">
    <text evidence="2">The sequence shown here is derived from an EMBL/GenBank/DDBJ whole genome shotgun (WGS) entry which is preliminary data.</text>
</comment>
<name>A0ABP4VX29_9MICO</name>
<dbReference type="Proteomes" id="UP001501138">
    <property type="component" value="Unassembled WGS sequence"/>
</dbReference>
<feature type="compositionally biased region" description="Gly residues" evidence="1">
    <location>
        <begin position="48"/>
        <end position="62"/>
    </location>
</feature>
<proteinExistence type="predicted"/>
<evidence type="ECO:0000313" key="2">
    <source>
        <dbReference type="EMBL" id="GAA1738216.1"/>
    </source>
</evidence>
<evidence type="ECO:0000313" key="3">
    <source>
        <dbReference type="Proteomes" id="UP001501138"/>
    </source>
</evidence>
<sequence>MTFRQPYDTASPTRNDGAPPGPVGPPGPDGPDGGGGKPPWAYAPYEGGPVGGCGPPGGFAGG</sequence>
<feature type="region of interest" description="Disordered" evidence="1">
    <location>
        <begin position="1"/>
        <end position="62"/>
    </location>
</feature>
<reference evidence="3" key="1">
    <citation type="journal article" date="2019" name="Int. J. Syst. Evol. Microbiol.">
        <title>The Global Catalogue of Microorganisms (GCM) 10K type strain sequencing project: providing services to taxonomists for standard genome sequencing and annotation.</title>
        <authorList>
            <consortium name="The Broad Institute Genomics Platform"/>
            <consortium name="The Broad Institute Genome Sequencing Center for Infectious Disease"/>
            <person name="Wu L."/>
            <person name="Ma J."/>
        </authorList>
    </citation>
    <scope>NUCLEOTIDE SEQUENCE [LARGE SCALE GENOMIC DNA]</scope>
    <source>
        <strain evidence="3">JCM 15589</strain>
    </source>
</reference>
<accession>A0ABP4VX29</accession>